<feature type="transmembrane region" description="Helical" evidence="1">
    <location>
        <begin position="69"/>
        <end position="90"/>
    </location>
</feature>
<dbReference type="Proteomes" id="UP000276443">
    <property type="component" value="Unassembled WGS sequence"/>
</dbReference>
<evidence type="ECO:0000256" key="1">
    <source>
        <dbReference type="SAM" id="Phobius"/>
    </source>
</evidence>
<sequence length="100" mass="11494">MPKCQNCDQQWSYKQTVKKSFTLDTGMPCPYCERKQYPTAKTRKKASLLNFVPLLSLLLPVFWNDISGWVVLGLLLGSSIFLMSVYPVMLKLSNEEEGLW</sequence>
<dbReference type="RefSeq" id="WP_124220442.1">
    <property type="nucleotide sequence ID" value="NZ_RKRF01000008.1"/>
</dbReference>
<keyword evidence="1" id="KW-0472">Membrane</keyword>
<keyword evidence="1" id="KW-1133">Transmembrane helix</keyword>
<accession>A0A3N5CAS8</accession>
<dbReference type="NCBIfam" id="TIGR04104">
    <property type="entry name" value="cxxc_20_cxxc"/>
    <property type="match status" value="1"/>
</dbReference>
<dbReference type="EMBL" id="RKRF01000008">
    <property type="protein sequence ID" value="RPF53891.1"/>
    <property type="molecule type" value="Genomic_DNA"/>
</dbReference>
<gene>
    <name evidence="2" type="ORF">EDC24_1075</name>
</gene>
<organism evidence="2 3">
    <name type="scientific">Aquisalibacillus elongatus</name>
    <dbReference type="NCBI Taxonomy" id="485577"/>
    <lineage>
        <taxon>Bacteria</taxon>
        <taxon>Bacillati</taxon>
        <taxon>Bacillota</taxon>
        <taxon>Bacilli</taxon>
        <taxon>Bacillales</taxon>
        <taxon>Bacillaceae</taxon>
        <taxon>Aquisalibacillus</taxon>
    </lineage>
</organism>
<name>A0A3N5CAS8_9BACI</name>
<reference evidence="2 3" key="1">
    <citation type="submission" date="2018-11" db="EMBL/GenBank/DDBJ databases">
        <title>Genomic Encyclopedia of Type Strains, Phase IV (KMG-IV): sequencing the most valuable type-strain genomes for metagenomic binning, comparative biology and taxonomic classification.</title>
        <authorList>
            <person name="Goeker M."/>
        </authorList>
    </citation>
    <scope>NUCLEOTIDE SEQUENCE [LARGE SCALE GENOMIC DNA]</scope>
    <source>
        <strain evidence="2 3">DSM 18090</strain>
    </source>
</reference>
<protein>
    <submittedName>
        <fullName evidence="2">CXXC-20-CXXC protein</fullName>
    </submittedName>
</protein>
<evidence type="ECO:0000313" key="3">
    <source>
        <dbReference type="Proteomes" id="UP000276443"/>
    </source>
</evidence>
<comment type="caution">
    <text evidence="2">The sequence shown here is derived from an EMBL/GenBank/DDBJ whole genome shotgun (WGS) entry which is preliminary data.</text>
</comment>
<dbReference type="InterPro" id="IPR026369">
    <property type="entry name" value="CxxC_20_CxxC"/>
</dbReference>
<evidence type="ECO:0000313" key="2">
    <source>
        <dbReference type="EMBL" id="RPF53891.1"/>
    </source>
</evidence>
<feature type="transmembrane region" description="Helical" evidence="1">
    <location>
        <begin position="46"/>
        <end position="63"/>
    </location>
</feature>
<keyword evidence="3" id="KW-1185">Reference proteome</keyword>
<keyword evidence="1" id="KW-0812">Transmembrane</keyword>
<dbReference type="OrthoDB" id="2418141at2"/>
<proteinExistence type="predicted"/>
<dbReference type="AlphaFoldDB" id="A0A3N5CAS8"/>